<protein>
    <submittedName>
        <fullName evidence="2">Permuted papain-like amidase enzyme, YaeF/YiiX, C92 family</fullName>
    </submittedName>
</protein>
<accession>A0A1I3HWU6</accession>
<evidence type="ECO:0000313" key="3">
    <source>
        <dbReference type="Proteomes" id="UP000183018"/>
    </source>
</evidence>
<organism evidence="2 3">
    <name type="scientific">Phytopseudomonas argentinensis</name>
    <dbReference type="NCBI Taxonomy" id="289370"/>
    <lineage>
        <taxon>Bacteria</taxon>
        <taxon>Pseudomonadati</taxon>
        <taxon>Pseudomonadota</taxon>
        <taxon>Gammaproteobacteria</taxon>
        <taxon>Pseudomonadales</taxon>
        <taxon>Pseudomonadaceae</taxon>
        <taxon>Phytopseudomonas</taxon>
    </lineage>
</organism>
<dbReference type="SUPFAM" id="SSF54001">
    <property type="entry name" value="Cysteine proteinases"/>
    <property type="match status" value="1"/>
</dbReference>
<dbReference type="Proteomes" id="UP000183018">
    <property type="component" value="Unassembled WGS sequence"/>
</dbReference>
<keyword evidence="3" id="KW-1185">Reference proteome</keyword>
<evidence type="ECO:0000313" key="2">
    <source>
        <dbReference type="EMBL" id="SFI40083.1"/>
    </source>
</evidence>
<dbReference type="OrthoDB" id="195541at2"/>
<dbReference type="Pfam" id="PF05708">
    <property type="entry name" value="Peptidase_C92"/>
    <property type="match status" value="1"/>
</dbReference>
<dbReference type="InterPro" id="IPR024453">
    <property type="entry name" value="Peptidase_C92"/>
</dbReference>
<dbReference type="NCBIfam" id="NF007458">
    <property type="entry name" value="PRK10030.1"/>
    <property type="match status" value="1"/>
</dbReference>
<name>A0A1I3HWU6_9GAMM</name>
<evidence type="ECO:0000256" key="1">
    <source>
        <dbReference type="SAM" id="SignalP"/>
    </source>
</evidence>
<dbReference type="EMBL" id="FORC01000001">
    <property type="protein sequence ID" value="SFI40083.1"/>
    <property type="molecule type" value="Genomic_DNA"/>
</dbReference>
<dbReference type="STRING" id="289370.SAMN05216602_1226"/>
<gene>
    <name evidence="2" type="ORF">SAMN05216602_1226</name>
</gene>
<keyword evidence="1" id="KW-0732">Signal</keyword>
<dbReference type="AlphaFoldDB" id="A0A1I3HWU6"/>
<proteinExistence type="predicted"/>
<dbReference type="InterPro" id="IPR038765">
    <property type="entry name" value="Papain-like_cys_pep_sf"/>
</dbReference>
<feature type="chain" id="PRO_5044372854" evidence="1">
    <location>
        <begin position="19"/>
        <end position="197"/>
    </location>
</feature>
<reference evidence="3" key="1">
    <citation type="submission" date="2016-10" db="EMBL/GenBank/DDBJ databases">
        <authorList>
            <person name="Varghese N."/>
            <person name="Submissions S."/>
        </authorList>
    </citation>
    <scope>NUCLEOTIDE SEQUENCE [LARGE SCALE GENOMIC DNA]</scope>
    <source>
        <strain evidence="3">LMG 22563</strain>
    </source>
</reference>
<dbReference type="RefSeq" id="WP_074881446.1">
    <property type="nucleotide sequence ID" value="NZ_FORC01000001.1"/>
</dbReference>
<feature type="signal peptide" evidence="1">
    <location>
        <begin position="1"/>
        <end position="18"/>
    </location>
</feature>
<sequence length="197" mass="22334">MRVVSVLLAMLWAAFAHAEPSLREGDLIFHQSRSSQSLAVQLATGSRYSHMGMLLRKDGQLQVFEASATVRYTPLPQWVARGEGGHYVVKRLHADIDDAGLIKLQHEAERFSGARYDLTFEWSDSRLYCSELVWKAYQRALGVEIGALQRVRDFNLAAPAVRAKMRERYGDKVPLDEPVISPLAMFESPLLFTVRER</sequence>
<dbReference type="Gene3D" id="3.90.1720.10">
    <property type="entry name" value="endopeptidase domain like (from Nostoc punctiforme)"/>
    <property type="match status" value="1"/>
</dbReference>